<evidence type="ECO:0000256" key="9">
    <source>
        <dbReference type="PROSITE-ProRule" id="PRU00576"/>
    </source>
</evidence>
<dbReference type="AlphaFoldDB" id="A0A066VFH8"/>
<dbReference type="OMA" id="WIKRFWD"/>
<dbReference type="RefSeq" id="XP_013240350.1">
    <property type="nucleotide sequence ID" value="XM_013384896.1"/>
</dbReference>
<dbReference type="GeneID" id="25265386"/>
<organism evidence="13 14">
    <name type="scientific">Tilletiaria anomala (strain ATCC 24038 / CBS 436.72 / UBC 951)</name>
    <dbReference type="NCBI Taxonomy" id="1037660"/>
    <lineage>
        <taxon>Eukaryota</taxon>
        <taxon>Fungi</taxon>
        <taxon>Dikarya</taxon>
        <taxon>Basidiomycota</taxon>
        <taxon>Ustilaginomycotina</taxon>
        <taxon>Exobasidiomycetes</taxon>
        <taxon>Georgefischeriales</taxon>
        <taxon>Tilletiariaceae</taxon>
        <taxon>Tilletiaria</taxon>
    </lineage>
</organism>
<evidence type="ECO:0000313" key="13">
    <source>
        <dbReference type="EMBL" id="KDN37320.1"/>
    </source>
</evidence>
<dbReference type="GO" id="GO:0035371">
    <property type="term" value="C:microtubule plus-end"/>
    <property type="evidence" value="ECO:0007669"/>
    <property type="project" value="UniProtKB-ARBA"/>
</dbReference>
<feature type="domain" description="Calponin-homology (CH)" evidence="11">
    <location>
        <begin position="2"/>
        <end position="103"/>
    </location>
</feature>
<dbReference type="GO" id="GO:0035372">
    <property type="term" value="P:protein localization to microtubule"/>
    <property type="evidence" value="ECO:0007669"/>
    <property type="project" value="UniProtKB-ARBA"/>
</dbReference>
<dbReference type="GO" id="GO:0051010">
    <property type="term" value="F:microtubule plus-end binding"/>
    <property type="evidence" value="ECO:0007669"/>
    <property type="project" value="UniProtKB-ARBA"/>
</dbReference>
<evidence type="ECO:0000256" key="3">
    <source>
        <dbReference type="ARBA" id="ARBA00022490"/>
    </source>
</evidence>
<dbReference type="InterPro" id="IPR036872">
    <property type="entry name" value="CH_dom_sf"/>
</dbReference>
<dbReference type="Gene3D" id="1.10.418.10">
    <property type="entry name" value="Calponin-like domain"/>
    <property type="match status" value="1"/>
</dbReference>
<protein>
    <submittedName>
        <fullName evidence="13">EB1 domain-containing protein</fullName>
    </submittedName>
</protein>
<dbReference type="InParanoid" id="A0A066VFH8"/>
<name>A0A066VFH8_TILAU</name>
<keyword evidence="4" id="KW-0132">Cell division</keyword>
<evidence type="ECO:0000256" key="8">
    <source>
        <dbReference type="ARBA" id="ARBA00023306"/>
    </source>
</evidence>
<dbReference type="Gene3D" id="1.20.5.1430">
    <property type="match status" value="1"/>
</dbReference>
<evidence type="ECO:0000256" key="5">
    <source>
        <dbReference type="ARBA" id="ARBA00022701"/>
    </source>
</evidence>
<dbReference type="GO" id="GO:0051233">
    <property type="term" value="C:spindle midzone"/>
    <property type="evidence" value="ECO:0007669"/>
    <property type="project" value="UniProtKB-ARBA"/>
</dbReference>
<keyword evidence="3" id="KW-0963">Cytoplasm</keyword>
<evidence type="ECO:0000259" key="12">
    <source>
        <dbReference type="PROSITE" id="PS51230"/>
    </source>
</evidence>
<keyword evidence="7" id="KW-0206">Cytoskeleton</keyword>
<keyword evidence="6" id="KW-0498">Mitosis</keyword>
<evidence type="ECO:0000259" key="11">
    <source>
        <dbReference type="PROSITE" id="PS50021"/>
    </source>
</evidence>
<dbReference type="FunCoup" id="A0A066VFH8">
    <property type="interactions" value="199"/>
</dbReference>
<sequence length="285" mass="30689">MGESRTELIAWLNDLLALSYTKVEQCGTGAAYAQIIDSIYGNVPMGKLNWTAKQEYEYLNNFKVLQEAFKRNKISKPIPVERLIKCKMQDNLEWLQWSKRFWDSNFPGHEYDPEARRGGAAAVPPPLHGAVTVGAARNLGGAPRAAAGSARASTTTGAARKPAIGGASTAPRARVGAPASSGSAGGAGGVSNEALNMLTAQMDELKVSVDSLEKERDFYFGKLREIELLVQERLGTGEEGSEQLAEGAEAETLKGIQHVLYSTEEGFEVPEGAEVPAVLDEEETF</sequence>
<dbReference type="InterPro" id="IPR004953">
    <property type="entry name" value="EB1_C"/>
</dbReference>
<keyword evidence="8" id="KW-0131">Cell cycle</keyword>
<feature type="region of interest" description="Disordered" evidence="10">
    <location>
        <begin position="144"/>
        <end position="188"/>
    </location>
</feature>
<comment type="similarity">
    <text evidence="2">Belongs to the MAPRE family.</text>
</comment>
<dbReference type="GO" id="GO:0072686">
    <property type="term" value="C:mitotic spindle"/>
    <property type="evidence" value="ECO:0007669"/>
    <property type="project" value="UniProtKB-ARBA"/>
</dbReference>
<gene>
    <name evidence="13" type="ORF">K437DRAFT_259827</name>
</gene>
<feature type="domain" description="EB1 C-terminal" evidence="12">
    <location>
        <begin position="187"/>
        <end position="269"/>
    </location>
</feature>
<dbReference type="GO" id="GO:0030473">
    <property type="term" value="P:nuclear migration along microtubule"/>
    <property type="evidence" value="ECO:0007669"/>
    <property type="project" value="UniProtKB-ARBA"/>
</dbReference>
<dbReference type="OrthoDB" id="2119228at2759"/>
<dbReference type="PROSITE" id="PS51230">
    <property type="entry name" value="EB1_C"/>
    <property type="match status" value="1"/>
</dbReference>
<evidence type="ECO:0000256" key="7">
    <source>
        <dbReference type="ARBA" id="ARBA00023212"/>
    </source>
</evidence>
<dbReference type="HOGENOM" id="CLU_041744_2_1_1"/>
<dbReference type="FunFam" id="1.10.418.10:FF:000028">
    <property type="entry name" value="RP/EB family microtubule-associated protein"/>
    <property type="match status" value="1"/>
</dbReference>
<dbReference type="SUPFAM" id="SSF47576">
    <property type="entry name" value="Calponin-homology domain, CH-domain"/>
    <property type="match status" value="1"/>
</dbReference>
<dbReference type="InterPro" id="IPR001715">
    <property type="entry name" value="CH_dom"/>
</dbReference>
<evidence type="ECO:0000256" key="10">
    <source>
        <dbReference type="SAM" id="MobiDB-lite"/>
    </source>
</evidence>
<dbReference type="InterPro" id="IPR036133">
    <property type="entry name" value="EB1_C_sf"/>
</dbReference>
<dbReference type="EMBL" id="JMSN01000141">
    <property type="protein sequence ID" value="KDN37320.1"/>
    <property type="molecule type" value="Genomic_DNA"/>
</dbReference>
<keyword evidence="5 9" id="KW-0493">Microtubule</keyword>
<evidence type="ECO:0000256" key="4">
    <source>
        <dbReference type="ARBA" id="ARBA00022618"/>
    </source>
</evidence>
<feature type="compositionally biased region" description="Low complexity" evidence="10">
    <location>
        <begin position="144"/>
        <end position="160"/>
    </location>
</feature>
<evidence type="ECO:0000256" key="1">
    <source>
        <dbReference type="ARBA" id="ARBA00004245"/>
    </source>
</evidence>
<dbReference type="Proteomes" id="UP000027361">
    <property type="component" value="Unassembled WGS sequence"/>
</dbReference>
<dbReference type="PROSITE" id="PS50021">
    <property type="entry name" value="CH"/>
    <property type="match status" value="1"/>
</dbReference>
<dbReference type="STRING" id="1037660.A0A066VFH8"/>
<evidence type="ECO:0000313" key="14">
    <source>
        <dbReference type="Proteomes" id="UP000027361"/>
    </source>
</evidence>
<accession>A0A066VFH8</accession>
<comment type="subcellular location">
    <subcellularLocation>
        <location evidence="1">Cytoplasm</location>
        <location evidence="1">Cytoskeleton</location>
    </subcellularLocation>
</comment>
<proteinExistence type="inferred from homology"/>
<evidence type="ECO:0000256" key="6">
    <source>
        <dbReference type="ARBA" id="ARBA00022776"/>
    </source>
</evidence>
<dbReference type="SUPFAM" id="SSF140612">
    <property type="entry name" value="EB1 dimerisation domain-like"/>
    <property type="match status" value="1"/>
</dbReference>
<dbReference type="InterPro" id="IPR027328">
    <property type="entry name" value="MAPRE"/>
</dbReference>
<dbReference type="Pfam" id="PF03271">
    <property type="entry name" value="EB1"/>
    <property type="match status" value="1"/>
</dbReference>
<reference evidence="13 14" key="1">
    <citation type="submission" date="2014-05" db="EMBL/GenBank/DDBJ databases">
        <title>Draft genome sequence of a rare smut relative, Tilletiaria anomala UBC 951.</title>
        <authorList>
            <consortium name="DOE Joint Genome Institute"/>
            <person name="Toome M."/>
            <person name="Kuo A."/>
            <person name="Henrissat B."/>
            <person name="Lipzen A."/>
            <person name="Tritt A."/>
            <person name="Yoshinaga Y."/>
            <person name="Zane M."/>
            <person name="Barry K."/>
            <person name="Grigoriev I.V."/>
            <person name="Spatafora J.W."/>
            <person name="Aimea M.C."/>
        </authorList>
    </citation>
    <scope>NUCLEOTIDE SEQUENCE [LARGE SCALE GENOMIC DNA]</scope>
    <source>
        <strain evidence="13 14">UBC 951</strain>
    </source>
</reference>
<keyword evidence="14" id="KW-1185">Reference proteome</keyword>
<dbReference type="GO" id="GO:0051301">
    <property type="term" value="P:cell division"/>
    <property type="evidence" value="ECO:0007669"/>
    <property type="project" value="UniProtKB-KW"/>
</dbReference>
<dbReference type="PANTHER" id="PTHR10623">
    <property type="entry name" value="MICROTUBULE-ASSOCIATED PROTEIN RP/EB FAMILY MEMBER"/>
    <property type="match status" value="1"/>
</dbReference>
<evidence type="ECO:0000256" key="2">
    <source>
        <dbReference type="ARBA" id="ARBA00010729"/>
    </source>
</evidence>
<comment type="caution">
    <text evidence="13">The sequence shown here is derived from an EMBL/GenBank/DDBJ whole genome shotgun (WGS) entry which is preliminary data.</text>
</comment>